<dbReference type="EC" id="3.1.3.25" evidence="10"/>
<dbReference type="CDD" id="cd01639">
    <property type="entry name" value="IMPase"/>
    <property type="match status" value="1"/>
</dbReference>
<keyword evidence="12" id="KW-1185">Reference proteome</keyword>
<feature type="binding site" evidence="9">
    <location>
        <position position="125"/>
    </location>
    <ligand>
        <name>Mg(2+)</name>
        <dbReference type="ChEBI" id="CHEBI:18420"/>
        <label>1</label>
        <note>catalytic</note>
    </ligand>
</feature>
<dbReference type="PANTHER" id="PTHR20854">
    <property type="entry name" value="INOSITOL MONOPHOSPHATASE"/>
    <property type="match status" value="1"/>
</dbReference>
<keyword evidence="8 9" id="KW-0460">Magnesium</keyword>
<dbReference type="FunFam" id="3.40.190.80:FF:000002">
    <property type="entry name" value="Inositol-1-monophosphatase"/>
    <property type="match status" value="1"/>
</dbReference>
<dbReference type="GO" id="GO:0006021">
    <property type="term" value="P:inositol biosynthetic process"/>
    <property type="evidence" value="ECO:0007669"/>
    <property type="project" value="UniProtKB-UniPathway"/>
</dbReference>
<gene>
    <name evidence="11" type="ORF">CHLNCDRAFT_34459</name>
</gene>
<evidence type="ECO:0000313" key="12">
    <source>
        <dbReference type="Proteomes" id="UP000008141"/>
    </source>
</evidence>
<evidence type="ECO:0000256" key="1">
    <source>
        <dbReference type="ARBA" id="ARBA00001033"/>
    </source>
</evidence>
<dbReference type="eggNOG" id="KOG2951">
    <property type="taxonomic scope" value="Eukaryota"/>
</dbReference>
<organism evidence="12">
    <name type="scientific">Chlorella variabilis</name>
    <name type="common">Green alga</name>
    <dbReference type="NCBI Taxonomy" id="554065"/>
    <lineage>
        <taxon>Eukaryota</taxon>
        <taxon>Viridiplantae</taxon>
        <taxon>Chlorophyta</taxon>
        <taxon>core chlorophytes</taxon>
        <taxon>Trebouxiophyceae</taxon>
        <taxon>Chlorellales</taxon>
        <taxon>Chlorellaceae</taxon>
        <taxon>Chlorella clade</taxon>
        <taxon>Chlorella</taxon>
    </lineage>
</organism>
<accession>E1Z899</accession>
<feature type="binding site" evidence="9">
    <location>
        <position position="122"/>
    </location>
    <ligand>
        <name>Mg(2+)</name>
        <dbReference type="ChEBI" id="CHEBI:18420"/>
        <label>1</label>
        <note>catalytic</note>
    </ligand>
</feature>
<protein>
    <recommendedName>
        <fullName evidence="10">Inositol-1-monophosphatase</fullName>
        <ecNumber evidence="10">3.1.3.25</ecNumber>
    </recommendedName>
</protein>
<evidence type="ECO:0000256" key="5">
    <source>
        <dbReference type="ARBA" id="ARBA00022671"/>
    </source>
</evidence>
<evidence type="ECO:0000256" key="6">
    <source>
        <dbReference type="ARBA" id="ARBA00022723"/>
    </source>
</evidence>
<name>E1Z899_CHLVA</name>
<keyword evidence="5" id="KW-0452">Lithium</keyword>
<dbReference type="PANTHER" id="PTHR20854:SF17">
    <property type="entry name" value="PHOSPHATASE IMPL1, CHLOROPLASTIC"/>
    <property type="match status" value="1"/>
</dbReference>
<dbReference type="EMBL" id="GL433838">
    <property type="protein sequence ID" value="EFN58309.1"/>
    <property type="molecule type" value="Genomic_DNA"/>
</dbReference>
<proteinExistence type="inferred from homology"/>
<dbReference type="KEGG" id="cvr:CHLNCDRAFT_34459"/>
<dbReference type="Pfam" id="PF00459">
    <property type="entry name" value="Inositol_P"/>
    <property type="match status" value="1"/>
</dbReference>
<sequence>MQALVVPRRPCAAAIGRPALGGGRHTARWAVRVCASGRIANKELLEVAQRAAQAGAKVVMEAVDKPRTIEFKGATDLVTDTDRASEDAVLAAIQQAFPNHAVLGEEGGVSGDTSSEYLWCVDPLDGTTNFAHGYPSFAVCVAVLRHTTPVASTVIEFGGGPGSWVTRTYTASRNGGAFCNGKPIQVSKTHNLTKSLLVTGFGYEHDECWAANMKLFQHFTDVTQGVRRLGSAAVDMCHVASGMAEAYWEYRLKPWDMAAGVLIVEEAGGSVTTMDGRAFSVFDRSVLVSNGFLHEKLLEKTEHATSHLVAEGIDLSQWFIPKGYRVHAGAQLE</sequence>
<dbReference type="GO" id="GO:0046872">
    <property type="term" value="F:metal ion binding"/>
    <property type="evidence" value="ECO:0007669"/>
    <property type="project" value="UniProtKB-KW"/>
</dbReference>
<dbReference type="InterPro" id="IPR020552">
    <property type="entry name" value="Inositol_monoPase_Li-sen"/>
</dbReference>
<dbReference type="AlphaFoldDB" id="E1Z899"/>
<keyword evidence="7 10" id="KW-0378">Hydrolase</keyword>
<dbReference type="InterPro" id="IPR000760">
    <property type="entry name" value="Inositol_monophosphatase-like"/>
</dbReference>
<dbReference type="InterPro" id="IPR020550">
    <property type="entry name" value="Inositol_monophosphatase_CS"/>
</dbReference>
<evidence type="ECO:0000256" key="10">
    <source>
        <dbReference type="RuleBase" id="RU364068"/>
    </source>
</evidence>
<dbReference type="PRINTS" id="PR00377">
    <property type="entry name" value="IMPHPHTASES"/>
</dbReference>
<dbReference type="Proteomes" id="UP000008141">
    <property type="component" value="Unassembled WGS sequence"/>
</dbReference>
<dbReference type="Gene3D" id="3.30.540.10">
    <property type="entry name" value="Fructose-1,6-Bisphosphatase, subunit A, domain 1"/>
    <property type="match status" value="1"/>
</dbReference>
<evidence type="ECO:0000313" key="11">
    <source>
        <dbReference type="EMBL" id="EFN58309.1"/>
    </source>
</evidence>
<evidence type="ECO:0000256" key="8">
    <source>
        <dbReference type="ARBA" id="ARBA00022842"/>
    </source>
</evidence>
<comment type="cofactor">
    <cofactor evidence="2 9 10">
        <name>Mg(2+)</name>
        <dbReference type="ChEBI" id="CHEBI:18420"/>
    </cofactor>
</comment>
<dbReference type="SUPFAM" id="SSF56655">
    <property type="entry name" value="Carbohydrate phosphatase"/>
    <property type="match status" value="1"/>
</dbReference>
<feature type="binding site" evidence="9">
    <location>
        <position position="256"/>
    </location>
    <ligand>
        <name>Mg(2+)</name>
        <dbReference type="ChEBI" id="CHEBI:18420"/>
        <label>1</label>
        <note>catalytic</note>
    </ligand>
</feature>
<dbReference type="Gene3D" id="3.40.190.80">
    <property type="match status" value="1"/>
</dbReference>
<evidence type="ECO:0000256" key="7">
    <source>
        <dbReference type="ARBA" id="ARBA00022801"/>
    </source>
</evidence>
<dbReference type="GO" id="GO:0008934">
    <property type="term" value="F:inositol monophosphate 1-phosphatase activity"/>
    <property type="evidence" value="ECO:0007669"/>
    <property type="project" value="InterPro"/>
</dbReference>
<dbReference type="PRINTS" id="PR00378">
    <property type="entry name" value="LIIMPHPHTASE"/>
</dbReference>
<dbReference type="FunCoup" id="E1Z899">
    <property type="interactions" value="520"/>
</dbReference>
<dbReference type="UniPathway" id="UPA00823">
    <property type="reaction ID" value="UER00788"/>
</dbReference>
<evidence type="ECO:0000256" key="3">
    <source>
        <dbReference type="ARBA" id="ARBA00005152"/>
    </source>
</evidence>
<feature type="binding site" evidence="9">
    <location>
        <position position="105"/>
    </location>
    <ligand>
        <name>Mg(2+)</name>
        <dbReference type="ChEBI" id="CHEBI:18420"/>
        <label>1</label>
        <note>catalytic</note>
    </ligand>
</feature>
<dbReference type="PROSITE" id="PS00629">
    <property type="entry name" value="IMP_1"/>
    <property type="match status" value="1"/>
</dbReference>
<dbReference type="InterPro" id="IPR020583">
    <property type="entry name" value="Inositol_monoP_metal-BS"/>
</dbReference>
<evidence type="ECO:0000256" key="9">
    <source>
        <dbReference type="PIRSR" id="PIRSR600760-2"/>
    </source>
</evidence>
<reference evidence="11 12" key="1">
    <citation type="journal article" date="2010" name="Plant Cell">
        <title>The Chlorella variabilis NC64A genome reveals adaptation to photosymbiosis, coevolution with viruses, and cryptic sex.</title>
        <authorList>
            <person name="Blanc G."/>
            <person name="Duncan G."/>
            <person name="Agarkova I."/>
            <person name="Borodovsky M."/>
            <person name="Gurnon J."/>
            <person name="Kuo A."/>
            <person name="Lindquist E."/>
            <person name="Lucas S."/>
            <person name="Pangilinan J."/>
            <person name="Polle J."/>
            <person name="Salamov A."/>
            <person name="Terry A."/>
            <person name="Yamada T."/>
            <person name="Dunigan D.D."/>
            <person name="Grigoriev I.V."/>
            <person name="Claverie J.M."/>
            <person name="Van Etten J.L."/>
        </authorList>
    </citation>
    <scope>NUCLEOTIDE SEQUENCE [LARGE SCALE GENOMIC DNA]</scope>
    <source>
        <strain evidence="11 12">NC64A</strain>
    </source>
</reference>
<dbReference type="RefSeq" id="XP_005850411.1">
    <property type="nucleotide sequence ID" value="XM_005850349.1"/>
</dbReference>
<dbReference type="OMA" id="YQTEIDV"/>
<evidence type="ECO:0000256" key="4">
    <source>
        <dbReference type="ARBA" id="ARBA00009759"/>
    </source>
</evidence>
<comment type="catalytic activity">
    <reaction evidence="1 10">
        <text>a myo-inositol phosphate + H2O = myo-inositol + phosphate</text>
        <dbReference type="Rhea" id="RHEA:24056"/>
        <dbReference type="ChEBI" id="CHEBI:15377"/>
        <dbReference type="ChEBI" id="CHEBI:17268"/>
        <dbReference type="ChEBI" id="CHEBI:43474"/>
        <dbReference type="ChEBI" id="CHEBI:84139"/>
        <dbReference type="EC" id="3.1.3.25"/>
    </reaction>
</comment>
<dbReference type="OrthoDB" id="10254945at2759"/>
<comment type="similarity">
    <text evidence="4 10">Belongs to the inositol monophosphatase superfamily.</text>
</comment>
<dbReference type="FunFam" id="3.30.540.10:FF:000003">
    <property type="entry name" value="Inositol-1-monophosphatase"/>
    <property type="match status" value="1"/>
</dbReference>
<dbReference type="InterPro" id="IPR033942">
    <property type="entry name" value="IMPase"/>
</dbReference>
<dbReference type="STRING" id="554065.E1Z899"/>
<keyword evidence="6 9" id="KW-0479">Metal-binding</keyword>
<dbReference type="GO" id="GO:0007165">
    <property type="term" value="P:signal transduction"/>
    <property type="evidence" value="ECO:0007669"/>
    <property type="project" value="TreeGrafter"/>
</dbReference>
<dbReference type="PROSITE" id="PS00630">
    <property type="entry name" value="IMP_2"/>
    <property type="match status" value="1"/>
</dbReference>
<dbReference type="GeneID" id="17357759"/>
<feature type="binding site" evidence="9">
    <location>
        <position position="124"/>
    </location>
    <ligand>
        <name>Mg(2+)</name>
        <dbReference type="ChEBI" id="CHEBI:18420"/>
        <label>1</label>
        <note>catalytic</note>
    </ligand>
</feature>
<comment type="pathway">
    <text evidence="3 10">Polyol metabolism; myo-inositol biosynthesis; myo-inositol from D-glucose 6-phosphate: step 2/2.</text>
</comment>
<dbReference type="InParanoid" id="E1Z899"/>
<dbReference type="GO" id="GO:0046854">
    <property type="term" value="P:phosphatidylinositol phosphate biosynthetic process"/>
    <property type="evidence" value="ECO:0007669"/>
    <property type="project" value="InterPro"/>
</dbReference>
<evidence type="ECO:0000256" key="2">
    <source>
        <dbReference type="ARBA" id="ARBA00001946"/>
    </source>
</evidence>